<dbReference type="GeneID" id="73902935"/>
<keyword evidence="2" id="KW-1185">Reference proteome</keyword>
<proteinExistence type="predicted"/>
<name>A0ABD5NL31_9EURY</name>
<dbReference type="AlphaFoldDB" id="A0ABD5NL31"/>
<dbReference type="Proteomes" id="UP001595846">
    <property type="component" value="Unassembled WGS sequence"/>
</dbReference>
<evidence type="ECO:0000313" key="2">
    <source>
        <dbReference type="Proteomes" id="UP001595846"/>
    </source>
</evidence>
<dbReference type="RefSeq" id="WP_256533795.1">
    <property type="nucleotide sequence ID" value="NZ_CP101824.1"/>
</dbReference>
<protein>
    <submittedName>
        <fullName evidence="1">Uncharacterized protein</fullName>
    </submittedName>
</protein>
<sequence>MSDVDESKRAADALSEVTLAMEDVDLNALLDEDVLTLLECKQTLTGMCLRYRRDQQAAERNAEGDNVE</sequence>
<accession>A0ABD5NL31</accession>
<reference evidence="1 2" key="1">
    <citation type="journal article" date="2019" name="Int. J. Syst. Evol. Microbiol.">
        <title>The Global Catalogue of Microorganisms (GCM) 10K type strain sequencing project: providing services to taxonomists for standard genome sequencing and annotation.</title>
        <authorList>
            <consortium name="The Broad Institute Genomics Platform"/>
            <consortium name="The Broad Institute Genome Sequencing Center for Infectious Disease"/>
            <person name="Wu L."/>
            <person name="Ma J."/>
        </authorList>
    </citation>
    <scope>NUCLEOTIDE SEQUENCE [LARGE SCALE GENOMIC DNA]</scope>
    <source>
        <strain evidence="1 2">IBRC-M 10256</strain>
    </source>
</reference>
<gene>
    <name evidence="1" type="ORF">ACFOUR_04160</name>
</gene>
<dbReference type="EMBL" id="JBHSAQ010000002">
    <property type="protein sequence ID" value="MFC3957567.1"/>
    <property type="molecule type" value="Genomic_DNA"/>
</dbReference>
<evidence type="ECO:0000313" key="1">
    <source>
        <dbReference type="EMBL" id="MFC3957567.1"/>
    </source>
</evidence>
<organism evidence="1 2">
    <name type="scientific">Halovivax cerinus</name>
    <dbReference type="NCBI Taxonomy" id="1487865"/>
    <lineage>
        <taxon>Archaea</taxon>
        <taxon>Methanobacteriati</taxon>
        <taxon>Methanobacteriota</taxon>
        <taxon>Stenosarchaea group</taxon>
        <taxon>Halobacteria</taxon>
        <taxon>Halobacteriales</taxon>
        <taxon>Natrialbaceae</taxon>
        <taxon>Halovivax</taxon>
    </lineage>
</organism>
<comment type="caution">
    <text evidence="1">The sequence shown here is derived from an EMBL/GenBank/DDBJ whole genome shotgun (WGS) entry which is preliminary data.</text>
</comment>